<evidence type="ECO:0000313" key="1">
    <source>
        <dbReference type="EMBL" id="TYI44673.1"/>
    </source>
</evidence>
<dbReference type="EMBL" id="CM017610">
    <property type="protein sequence ID" value="TYI44673.1"/>
    <property type="molecule type" value="Genomic_DNA"/>
</dbReference>
<accession>A0A5D2RW31</accession>
<organism evidence="1 2">
    <name type="scientific">Gossypium tomentosum</name>
    <name type="common">Hawaiian cotton</name>
    <name type="synonym">Gossypium sandvicense</name>
    <dbReference type="NCBI Taxonomy" id="34277"/>
    <lineage>
        <taxon>Eukaryota</taxon>
        <taxon>Viridiplantae</taxon>
        <taxon>Streptophyta</taxon>
        <taxon>Embryophyta</taxon>
        <taxon>Tracheophyta</taxon>
        <taxon>Spermatophyta</taxon>
        <taxon>Magnoliopsida</taxon>
        <taxon>eudicotyledons</taxon>
        <taxon>Gunneridae</taxon>
        <taxon>Pentapetalae</taxon>
        <taxon>rosids</taxon>
        <taxon>malvids</taxon>
        <taxon>Malvales</taxon>
        <taxon>Malvaceae</taxon>
        <taxon>Malvoideae</taxon>
        <taxon>Gossypium</taxon>
    </lineage>
</organism>
<protein>
    <submittedName>
        <fullName evidence="1">Uncharacterized protein</fullName>
    </submittedName>
</protein>
<dbReference type="AlphaFoldDB" id="A0A5D2RW31"/>
<dbReference type="Proteomes" id="UP000322667">
    <property type="component" value="Chromosome A01"/>
</dbReference>
<keyword evidence="2" id="KW-1185">Reference proteome</keyword>
<name>A0A5D2RW31_GOSTO</name>
<gene>
    <name evidence="1" type="ORF">ES332_A01G253900v1</name>
</gene>
<reference evidence="1 2" key="1">
    <citation type="submission" date="2019-07" db="EMBL/GenBank/DDBJ databases">
        <title>WGS assembly of Gossypium tomentosum.</title>
        <authorList>
            <person name="Chen Z.J."/>
            <person name="Sreedasyam A."/>
            <person name="Ando A."/>
            <person name="Song Q."/>
            <person name="De L."/>
            <person name="Hulse-Kemp A."/>
            <person name="Ding M."/>
            <person name="Ye W."/>
            <person name="Kirkbride R."/>
            <person name="Jenkins J."/>
            <person name="Plott C."/>
            <person name="Lovell J."/>
            <person name="Lin Y.-M."/>
            <person name="Vaughn R."/>
            <person name="Liu B."/>
            <person name="Li W."/>
            <person name="Simpson S."/>
            <person name="Scheffler B."/>
            <person name="Saski C."/>
            <person name="Grover C."/>
            <person name="Hu G."/>
            <person name="Conover J."/>
            <person name="Carlson J."/>
            <person name="Shu S."/>
            <person name="Boston L."/>
            <person name="Williams M."/>
            <person name="Peterson D."/>
            <person name="Mcgee K."/>
            <person name="Jones D."/>
            <person name="Wendel J."/>
            <person name="Stelly D."/>
            <person name="Grimwood J."/>
            <person name="Schmutz J."/>
        </authorList>
    </citation>
    <scope>NUCLEOTIDE SEQUENCE [LARGE SCALE GENOMIC DNA]</scope>
    <source>
        <strain evidence="1">7179.01</strain>
    </source>
</reference>
<proteinExistence type="predicted"/>
<sequence>MFRKYIAKIYPSFLKIFSISKSRSRVKTFAY</sequence>
<evidence type="ECO:0000313" key="2">
    <source>
        <dbReference type="Proteomes" id="UP000322667"/>
    </source>
</evidence>